<dbReference type="KEGG" id="btur:DB313_01805"/>
<dbReference type="EMBL" id="CP028884">
    <property type="protein sequence ID" value="AYE36230.1"/>
    <property type="molecule type" value="Genomic_DNA"/>
</dbReference>
<evidence type="ECO:0008006" key="3">
    <source>
        <dbReference type="Google" id="ProtNLM"/>
    </source>
</evidence>
<protein>
    <recommendedName>
        <fullName evidence="3">Lipoprotein</fullName>
    </recommendedName>
</protein>
<dbReference type="RefSeq" id="WP_120104153.1">
    <property type="nucleotide sequence ID" value="NZ_CP028884.1"/>
</dbReference>
<dbReference type="Proteomes" id="UP000275571">
    <property type="component" value="Chromosome"/>
</dbReference>
<gene>
    <name evidence="1" type="ORF">DB313_01805</name>
</gene>
<evidence type="ECO:0000313" key="1">
    <source>
        <dbReference type="EMBL" id="AYE36230.1"/>
    </source>
</evidence>
<dbReference type="AlphaFoldDB" id="A0A386PN91"/>
<reference evidence="1 2" key="1">
    <citation type="journal article" date="2018" name="Infect. Genet. Evol.">
        <title>Genome-wide analysis of Borrelia turcica and 'Candidatus Borrelia tachyglossi' shows relapsing fever-like genomes with unique genomic links to Lyme disease Borrelia.</title>
        <authorList>
            <person name="Gofton A.W."/>
            <person name="Margos G."/>
            <person name="Fingerle V."/>
            <person name="Hepner S."/>
            <person name="Loh S.M."/>
            <person name="Ryan U."/>
            <person name="Irwin P."/>
            <person name="Oskam C.L."/>
        </authorList>
    </citation>
    <scope>NUCLEOTIDE SEQUENCE [LARGE SCALE GENOMIC DNA]</scope>
    <source>
        <strain evidence="1 2">IST7</strain>
    </source>
</reference>
<proteinExistence type="predicted"/>
<evidence type="ECO:0000313" key="2">
    <source>
        <dbReference type="Proteomes" id="UP000275571"/>
    </source>
</evidence>
<dbReference type="PROSITE" id="PS51257">
    <property type="entry name" value="PROKAR_LIPOPROTEIN"/>
    <property type="match status" value="1"/>
</dbReference>
<sequence length="369" mass="43822">MYIKKSILIIVFTLILSCSSNDSIILLTDNKIIPFYVNQFNIEHKASFIVKYKDHINMQTINKENAQIVISKTIDNINIIKNFKNIQKYYSPDYLVLKNISEKFTYRIIPLSFDIPILIYKNEYNIEQYIDAQSIKTIYKLFQREKKFFISPYISESLFYTISKINKINFYFANNNLEYDEKKMLNMINHFKSFLDVNELKLQKRFTEKYQYLKLENILLEKNTLLIAGLADLTYYNGLSKDIQNKLNFSYLTDQDKKLTVSNITFMGVQELSQPIEKFIQWILDKEIQKKLIKLKDKNKFNEHFGFVSGLTPYKSLNLQLNIKKENPSFIIDENDIDQNSYILNKKQIEKENQVINELFLSSITKNLN</sequence>
<keyword evidence="2" id="KW-1185">Reference proteome</keyword>
<accession>A0A386PN91</accession>
<dbReference type="OrthoDB" id="350255at2"/>
<organism evidence="1 2">
    <name type="scientific">Borrelia turcica IST7</name>
    <dbReference type="NCBI Taxonomy" id="1104446"/>
    <lineage>
        <taxon>Bacteria</taxon>
        <taxon>Pseudomonadati</taxon>
        <taxon>Spirochaetota</taxon>
        <taxon>Spirochaetia</taxon>
        <taxon>Spirochaetales</taxon>
        <taxon>Borreliaceae</taxon>
        <taxon>Borrelia</taxon>
    </lineage>
</organism>
<name>A0A386PN91_9SPIR</name>